<evidence type="ECO:0000256" key="1">
    <source>
        <dbReference type="ARBA" id="ARBA00001933"/>
    </source>
</evidence>
<dbReference type="GO" id="GO:0030170">
    <property type="term" value="F:pyridoxal phosphate binding"/>
    <property type="evidence" value="ECO:0007669"/>
    <property type="project" value="InterPro"/>
</dbReference>
<evidence type="ECO:0000259" key="10">
    <source>
        <dbReference type="Pfam" id="PF00155"/>
    </source>
</evidence>
<evidence type="ECO:0000256" key="9">
    <source>
        <dbReference type="ARBA" id="ARBA00048531"/>
    </source>
</evidence>
<dbReference type="EC" id="4.1.1.81" evidence="4"/>
<dbReference type="UniPathway" id="UPA00148"/>
<evidence type="ECO:0000313" key="11">
    <source>
        <dbReference type="EMBL" id="SMA48785.1"/>
    </source>
</evidence>
<dbReference type="RefSeq" id="WP_087111088.1">
    <property type="nucleotide sequence ID" value="NZ_CBCSCN010000006.1"/>
</dbReference>
<comment type="catalytic activity">
    <reaction evidence="9">
        <text>O-phospho-L-threonine + H(+) = (R)-1-aminopropan-2-yl phosphate + CO2</text>
        <dbReference type="Rhea" id="RHEA:11492"/>
        <dbReference type="ChEBI" id="CHEBI:15378"/>
        <dbReference type="ChEBI" id="CHEBI:16526"/>
        <dbReference type="ChEBI" id="CHEBI:58563"/>
        <dbReference type="ChEBI" id="CHEBI:58675"/>
        <dbReference type="EC" id="4.1.1.81"/>
    </reaction>
</comment>
<feature type="domain" description="Aminotransferase class I/classII large" evidence="10">
    <location>
        <begin position="63"/>
        <end position="296"/>
    </location>
</feature>
<dbReference type="CDD" id="cd00609">
    <property type="entry name" value="AAT_like"/>
    <property type="match status" value="1"/>
</dbReference>
<dbReference type="PANTHER" id="PTHR42885">
    <property type="entry name" value="HISTIDINOL-PHOSPHATE AMINOTRANSFERASE-RELATED"/>
    <property type="match status" value="1"/>
</dbReference>
<dbReference type="Proteomes" id="UP000196573">
    <property type="component" value="Unassembled WGS sequence"/>
</dbReference>
<dbReference type="EMBL" id="FWPT01000006">
    <property type="protein sequence ID" value="SMA48785.1"/>
    <property type="molecule type" value="Genomic_DNA"/>
</dbReference>
<comment type="function">
    <text evidence="2">Decarboxylates L-threonine-O-3-phosphate to yield (R)-1-amino-2-propanol O-2-phosphate, the precursor for the linkage between the nucleotide loop and the corrin ring in cobalamin.</text>
</comment>
<protein>
    <recommendedName>
        <fullName evidence="4">threonine-phosphate decarboxylase</fullName>
        <ecNumber evidence="4">4.1.1.81</ecNumber>
    </recommendedName>
    <alternativeName>
        <fullName evidence="8">L-threonine-O-3-phosphate decarboxylase</fullName>
    </alternativeName>
</protein>
<dbReference type="AlphaFoldDB" id="A0A1X7ALV6"/>
<dbReference type="Gene3D" id="3.40.640.10">
    <property type="entry name" value="Type I PLP-dependent aspartate aminotransferase-like (Major domain)"/>
    <property type="match status" value="1"/>
</dbReference>
<evidence type="ECO:0000256" key="8">
    <source>
        <dbReference type="ARBA" id="ARBA00029996"/>
    </source>
</evidence>
<evidence type="ECO:0000313" key="12">
    <source>
        <dbReference type="Proteomes" id="UP000196573"/>
    </source>
</evidence>
<dbReference type="OrthoDB" id="9799304at2"/>
<evidence type="ECO:0000256" key="5">
    <source>
        <dbReference type="ARBA" id="ARBA00022573"/>
    </source>
</evidence>
<dbReference type="Gene3D" id="3.90.1150.10">
    <property type="entry name" value="Aspartate Aminotransferase, domain 1"/>
    <property type="match status" value="1"/>
</dbReference>
<gene>
    <name evidence="11" type="primary">cobD</name>
    <name evidence="11" type="ORF">EHSB41UT_02896</name>
</gene>
<keyword evidence="12" id="KW-1185">Reference proteome</keyword>
<comment type="pathway">
    <text evidence="3">Cofactor biosynthesis; adenosylcobalamin biosynthesis.</text>
</comment>
<dbReference type="NCBIfam" id="TIGR01140">
    <property type="entry name" value="L_thr_O3P_dcar"/>
    <property type="match status" value="1"/>
</dbReference>
<dbReference type="PROSITE" id="PS00105">
    <property type="entry name" value="AA_TRANSFER_CLASS_1"/>
    <property type="match status" value="1"/>
</dbReference>
<keyword evidence="5" id="KW-0169">Cobalamin biosynthesis</keyword>
<evidence type="ECO:0000256" key="7">
    <source>
        <dbReference type="ARBA" id="ARBA00023239"/>
    </source>
</evidence>
<dbReference type="InterPro" id="IPR005860">
    <property type="entry name" value="CobD"/>
</dbReference>
<dbReference type="InterPro" id="IPR004838">
    <property type="entry name" value="NHTrfase_class1_PyrdxlP-BS"/>
</dbReference>
<dbReference type="InterPro" id="IPR015421">
    <property type="entry name" value="PyrdxlP-dep_Trfase_major"/>
</dbReference>
<dbReference type="InterPro" id="IPR004839">
    <property type="entry name" value="Aminotransferase_I/II_large"/>
</dbReference>
<evidence type="ECO:0000256" key="2">
    <source>
        <dbReference type="ARBA" id="ARBA00003444"/>
    </source>
</evidence>
<proteinExistence type="predicted"/>
<evidence type="ECO:0000256" key="6">
    <source>
        <dbReference type="ARBA" id="ARBA00022898"/>
    </source>
</evidence>
<dbReference type="InterPro" id="IPR015424">
    <property type="entry name" value="PyrdxlP-dep_Trfase"/>
</dbReference>
<dbReference type="GO" id="GO:0009236">
    <property type="term" value="P:cobalamin biosynthetic process"/>
    <property type="evidence" value="ECO:0007669"/>
    <property type="project" value="UniProtKB-UniPathway"/>
</dbReference>
<name>A0A1X7ALV6_9GAMM</name>
<dbReference type="Pfam" id="PF00155">
    <property type="entry name" value="Aminotran_1_2"/>
    <property type="match status" value="1"/>
</dbReference>
<keyword evidence="6" id="KW-0663">Pyridoxal phosphate</keyword>
<evidence type="ECO:0000256" key="4">
    <source>
        <dbReference type="ARBA" id="ARBA00012285"/>
    </source>
</evidence>
<accession>A0A1X7ALV6</accession>
<dbReference type="InterPro" id="IPR015422">
    <property type="entry name" value="PyrdxlP-dep_Trfase_small"/>
</dbReference>
<dbReference type="GO" id="GO:0048472">
    <property type="term" value="F:threonine-phosphate decarboxylase activity"/>
    <property type="evidence" value="ECO:0007669"/>
    <property type="project" value="UniProtKB-EC"/>
</dbReference>
<evidence type="ECO:0000256" key="3">
    <source>
        <dbReference type="ARBA" id="ARBA00004953"/>
    </source>
</evidence>
<sequence length="334" mass="37671">MLSHGGKLREASRTYQIPLDQWVDLSTGVNPRCYPIPEISVQAWNRLPEDDDGLVSAACDYYRCSSLLPVAGSQAAIQALPHIRRQFHPQSRKVAIPRVGYREHGHAWLKQGYEILAYDFEPTAEQLAEADVVLVINPNNPTGYFIDPHKLLGWHQQLSKRHAWLVVDEAFMDCSPDWSISSESNQQNLVVLRSVGKFFGLAGIRAGFVLARPEVLKAFQEYLGPWGVPGPSREVCTAAFRDVPWQAMNFAFLQEGSHRLKSLLEQYFKDVAGTMLFQRVLIDGADELHRELCQQGVFTRLLDEKNGVRFGLPGSETEWQRLEQCLQAVAINLG</sequence>
<comment type="cofactor">
    <cofactor evidence="1">
        <name>pyridoxal 5'-phosphate</name>
        <dbReference type="ChEBI" id="CHEBI:597326"/>
    </cofactor>
</comment>
<dbReference type="PANTHER" id="PTHR42885:SF1">
    <property type="entry name" value="THREONINE-PHOSPHATE DECARBOXYLASE"/>
    <property type="match status" value="1"/>
</dbReference>
<organism evidence="11 12">
    <name type="scientific">Parendozoicomonas haliclonae</name>
    <dbReference type="NCBI Taxonomy" id="1960125"/>
    <lineage>
        <taxon>Bacteria</taxon>
        <taxon>Pseudomonadati</taxon>
        <taxon>Pseudomonadota</taxon>
        <taxon>Gammaproteobacteria</taxon>
        <taxon>Oceanospirillales</taxon>
        <taxon>Endozoicomonadaceae</taxon>
        <taxon>Parendozoicomonas</taxon>
    </lineage>
</organism>
<dbReference type="SUPFAM" id="SSF53383">
    <property type="entry name" value="PLP-dependent transferases"/>
    <property type="match status" value="1"/>
</dbReference>
<keyword evidence="7 11" id="KW-0456">Lyase</keyword>
<reference evidence="11 12" key="1">
    <citation type="submission" date="2017-03" db="EMBL/GenBank/DDBJ databases">
        <authorList>
            <person name="Afonso C.L."/>
            <person name="Miller P.J."/>
            <person name="Scott M.A."/>
            <person name="Spackman E."/>
            <person name="Goraichik I."/>
            <person name="Dimitrov K.M."/>
            <person name="Suarez D.L."/>
            <person name="Swayne D.E."/>
        </authorList>
    </citation>
    <scope>NUCLEOTIDE SEQUENCE [LARGE SCALE GENOMIC DNA]</scope>
    <source>
        <strain evidence="11">SB41UT1</strain>
    </source>
</reference>